<dbReference type="InterPro" id="IPR014258">
    <property type="entry name" value="CAP_domain_YkwD-like"/>
</dbReference>
<dbReference type="InterPro" id="IPR014044">
    <property type="entry name" value="CAP_dom"/>
</dbReference>
<accession>A0ABS7K024</accession>
<reference evidence="3 4" key="1">
    <citation type="submission" date="2020-07" db="EMBL/GenBank/DDBJ databases">
        <title>Fungal Genomes of the International Space Station.</title>
        <authorList>
            <person name="Seuylemezian A."/>
            <person name="Singh N.K."/>
            <person name="Wood J."/>
            <person name="Venkateswaran K."/>
        </authorList>
    </citation>
    <scope>NUCLEOTIDE SEQUENCE [LARGE SCALE GENOMIC DNA]</scope>
    <source>
        <strain evidence="3 4">PL-B2</strain>
    </source>
</reference>
<dbReference type="InterPro" id="IPR035940">
    <property type="entry name" value="CAP_sf"/>
</dbReference>
<protein>
    <submittedName>
        <fullName evidence="3">SCP-like extracellular protein</fullName>
    </submittedName>
</protein>
<feature type="region of interest" description="Disordered" evidence="1">
    <location>
        <begin position="33"/>
        <end position="100"/>
    </location>
</feature>
<organism evidence="3 4">
    <name type="scientific">Mesobacillus maritimus</name>
    <dbReference type="NCBI Taxonomy" id="1643336"/>
    <lineage>
        <taxon>Bacteria</taxon>
        <taxon>Bacillati</taxon>
        <taxon>Bacillota</taxon>
        <taxon>Bacilli</taxon>
        <taxon>Bacillales</taxon>
        <taxon>Bacillaceae</taxon>
        <taxon>Mesobacillus</taxon>
    </lineage>
</organism>
<feature type="compositionally biased region" description="Polar residues" evidence="1">
    <location>
        <begin position="55"/>
        <end position="69"/>
    </location>
</feature>
<name>A0ABS7K024_9BACI</name>
<proteinExistence type="predicted"/>
<dbReference type="Gene3D" id="3.40.33.10">
    <property type="entry name" value="CAP"/>
    <property type="match status" value="1"/>
</dbReference>
<dbReference type="CDD" id="cd05379">
    <property type="entry name" value="CAP_bacterial"/>
    <property type="match status" value="1"/>
</dbReference>
<keyword evidence="4" id="KW-1185">Reference proteome</keyword>
<dbReference type="SUPFAM" id="SSF55797">
    <property type="entry name" value="PR-1-like"/>
    <property type="match status" value="1"/>
</dbReference>
<evidence type="ECO:0000256" key="1">
    <source>
        <dbReference type="SAM" id="MobiDB-lite"/>
    </source>
</evidence>
<dbReference type="EMBL" id="JACWFH010000005">
    <property type="protein sequence ID" value="MBY0095506.1"/>
    <property type="molecule type" value="Genomic_DNA"/>
</dbReference>
<dbReference type="Proteomes" id="UP000769780">
    <property type="component" value="Unassembled WGS sequence"/>
</dbReference>
<evidence type="ECO:0000313" key="4">
    <source>
        <dbReference type="Proteomes" id="UP000769780"/>
    </source>
</evidence>
<dbReference type="PANTHER" id="PTHR31157:SF1">
    <property type="entry name" value="SCP DOMAIN-CONTAINING PROTEIN"/>
    <property type="match status" value="1"/>
</dbReference>
<dbReference type="Pfam" id="PF00188">
    <property type="entry name" value="CAP"/>
    <property type="match status" value="1"/>
</dbReference>
<feature type="compositionally biased region" description="Basic and acidic residues" evidence="1">
    <location>
        <begin position="34"/>
        <end position="54"/>
    </location>
</feature>
<feature type="compositionally biased region" description="Low complexity" evidence="1">
    <location>
        <begin position="70"/>
        <end position="100"/>
    </location>
</feature>
<comment type="caution">
    <text evidence="3">The sequence shown here is derived from an EMBL/GenBank/DDBJ whole genome shotgun (WGS) entry which is preliminary data.</text>
</comment>
<dbReference type="PANTHER" id="PTHR31157">
    <property type="entry name" value="SCP DOMAIN-CONTAINING PROTEIN"/>
    <property type="match status" value="1"/>
</dbReference>
<evidence type="ECO:0000259" key="2">
    <source>
        <dbReference type="Pfam" id="PF00188"/>
    </source>
</evidence>
<sequence>MNISSYKTNKSSKNYPHTRAILVREAKYQYVPIRRGERHYGQGEDDQQEQRKDTPQQNEPNNAQQGQSGQPAPTNQQEPAQPAQPQQPQQQQQAPANISQAAQQVIDLTNEQRRQNGLPALQADTKLSGVAQKKSEDMRKNGYFSHTSPTYGSPFDMMRDNGVTYKTAGENIAQGQQTPQDVVQAWMDSPGHRKNILSRDFTHIGVGYDSSGHHWTQMFIGK</sequence>
<evidence type="ECO:0000313" key="3">
    <source>
        <dbReference type="EMBL" id="MBY0095506.1"/>
    </source>
</evidence>
<feature type="domain" description="SCP" evidence="2">
    <location>
        <begin position="107"/>
        <end position="218"/>
    </location>
</feature>
<gene>
    <name evidence="3" type="ORF">H0185_01555</name>
</gene>
<dbReference type="NCBIfam" id="TIGR02909">
    <property type="entry name" value="spore_YkwD"/>
    <property type="match status" value="1"/>
</dbReference>